<keyword evidence="3" id="KW-1185">Reference proteome</keyword>
<comment type="caution">
    <text evidence="2">The sequence shown here is derived from an EMBL/GenBank/DDBJ whole genome shotgun (WGS) entry which is preliminary data.</text>
</comment>
<reference evidence="2" key="1">
    <citation type="submission" date="2018-11" db="EMBL/GenBank/DDBJ databases">
        <authorList>
            <consortium name="Pathogen Informatics"/>
        </authorList>
    </citation>
    <scope>NUCLEOTIDE SEQUENCE</scope>
</reference>
<feature type="compositionally biased region" description="Acidic residues" evidence="1">
    <location>
        <begin position="64"/>
        <end position="75"/>
    </location>
</feature>
<dbReference type="AlphaFoldDB" id="A0A3S5AX65"/>
<feature type="region of interest" description="Disordered" evidence="1">
    <location>
        <begin position="1"/>
        <end position="86"/>
    </location>
</feature>
<dbReference type="EMBL" id="CAAALY010088082">
    <property type="protein sequence ID" value="VEL27564.1"/>
    <property type="molecule type" value="Genomic_DNA"/>
</dbReference>
<gene>
    <name evidence="2" type="ORF">PXEA_LOCUS21004</name>
</gene>
<proteinExistence type="predicted"/>
<evidence type="ECO:0000256" key="1">
    <source>
        <dbReference type="SAM" id="MobiDB-lite"/>
    </source>
</evidence>
<sequence>MRQNHQPELIDKIRIATNAGKSPKCDIAPSFDDPSICQQMADGATQEEISGQNGKHFEDHSETEAGDDDADDSGQNDEKRSNFRILPASYSYREEMRRILTEELHVRDFFVRTILRIASG</sequence>
<accession>A0A3S5AX65</accession>
<dbReference type="Proteomes" id="UP000784294">
    <property type="component" value="Unassembled WGS sequence"/>
</dbReference>
<organism evidence="2 3">
    <name type="scientific">Protopolystoma xenopodis</name>
    <dbReference type="NCBI Taxonomy" id="117903"/>
    <lineage>
        <taxon>Eukaryota</taxon>
        <taxon>Metazoa</taxon>
        <taxon>Spiralia</taxon>
        <taxon>Lophotrochozoa</taxon>
        <taxon>Platyhelminthes</taxon>
        <taxon>Monogenea</taxon>
        <taxon>Polyopisthocotylea</taxon>
        <taxon>Polystomatidea</taxon>
        <taxon>Polystomatidae</taxon>
        <taxon>Protopolystoma</taxon>
    </lineage>
</organism>
<evidence type="ECO:0000313" key="2">
    <source>
        <dbReference type="EMBL" id="VEL27564.1"/>
    </source>
</evidence>
<evidence type="ECO:0000313" key="3">
    <source>
        <dbReference type="Proteomes" id="UP000784294"/>
    </source>
</evidence>
<name>A0A3S5AX65_9PLAT</name>
<protein>
    <submittedName>
        <fullName evidence="2">Uncharacterized protein</fullName>
    </submittedName>
</protein>